<organism evidence="4 5">
    <name type="scientific">Cuneatibacter caecimuris</name>
    <dbReference type="NCBI Taxonomy" id="1796618"/>
    <lineage>
        <taxon>Bacteria</taxon>
        <taxon>Bacillati</taxon>
        <taxon>Bacillota</taxon>
        <taxon>Clostridia</taxon>
        <taxon>Lachnospirales</taxon>
        <taxon>Lachnospiraceae</taxon>
        <taxon>Cuneatibacter</taxon>
    </lineage>
</organism>
<evidence type="ECO:0000259" key="3">
    <source>
        <dbReference type="PROSITE" id="PS51387"/>
    </source>
</evidence>
<proteinExistence type="predicted"/>
<dbReference type="Gene3D" id="3.30.465.10">
    <property type="match status" value="1"/>
</dbReference>
<dbReference type="EMBL" id="SGXF01000002">
    <property type="protein sequence ID" value="RZT01118.1"/>
    <property type="molecule type" value="Genomic_DNA"/>
</dbReference>
<dbReference type="PROSITE" id="PS51387">
    <property type="entry name" value="FAD_PCMH"/>
    <property type="match status" value="1"/>
</dbReference>
<protein>
    <submittedName>
        <fullName evidence="4">CO/xanthine dehydrogenase FAD-binding subunit</fullName>
    </submittedName>
</protein>
<dbReference type="OrthoDB" id="9803647at2"/>
<keyword evidence="5" id="KW-1185">Reference proteome</keyword>
<keyword evidence="2" id="KW-0560">Oxidoreductase</keyword>
<evidence type="ECO:0000256" key="2">
    <source>
        <dbReference type="ARBA" id="ARBA00023002"/>
    </source>
</evidence>
<dbReference type="InterPro" id="IPR036683">
    <property type="entry name" value="CO_DH_flav_C_dom_sf"/>
</dbReference>
<dbReference type="InterPro" id="IPR005107">
    <property type="entry name" value="CO_DH_flav_C"/>
</dbReference>
<dbReference type="SUPFAM" id="SSF56176">
    <property type="entry name" value="FAD-binding/transporter-associated domain-like"/>
    <property type="match status" value="1"/>
</dbReference>
<feature type="domain" description="FAD-binding PCMH-type" evidence="3">
    <location>
        <begin position="1"/>
        <end position="162"/>
    </location>
</feature>
<dbReference type="InterPro" id="IPR002346">
    <property type="entry name" value="Mopterin_DH_FAD-bd"/>
</dbReference>
<dbReference type="Proteomes" id="UP000292927">
    <property type="component" value="Unassembled WGS sequence"/>
</dbReference>
<dbReference type="SUPFAM" id="SSF55447">
    <property type="entry name" value="CO dehydrogenase flavoprotein C-terminal domain-like"/>
    <property type="match status" value="1"/>
</dbReference>
<dbReference type="InterPro" id="IPR051312">
    <property type="entry name" value="Diverse_Substr_Oxidored"/>
</dbReference>
<sequence>MLTIQNYVKAESLEQAYELNQKKSSRIIGGMLWLKMSRMRVQTAIDLSGLGLDTIEEEEDSFRIGSMVSLRQLEQHPGLAQSTDGSMRECLRHIVGVQFRNLATLGGSIFGRFGFSDVLTEFMALGAEVELYRGGRISLEQFAAMPADRDILVRVILPKEPGRCSYQSLRNSSTDFPVLACAVCAGENRAAAAAVGARPGRAVLVRDEEGILSAGITEKSAEEFGAYAAAKIRTGSNMRAGAGYRKHLAQVLVKRACLEIGGMQG</sequence>
<dbReference type="InterPro" id="IPR016166">
    <property type="entry name" value="FAD-bd_PCMH"/>
</dbReference>
<accession>A0A4Q7PLW5</accession>
<dbReference type="SMART" id="SM01092">
    <property type="entry name" value="CO_deh_flav_C"/>
    <property type="match status" value="1"/>
</dbReference>
<evidence type="ECO:0000256" key="1">
    <source>
        <dbReference type="ARBA" id="ARBA00022630"/>
    </source>
</evidence>
<evidence type="ECO:0000313" key="4">
    <source>
        <dbReference type="EMBL" id="RZT01118.1"/>
    </source>
</evidence>
<dbReference type="PANTHER" id="PTHR42659:SF9">
    <property type="entry name" value="XANTHINE DEHYDROGENASE FAD-BINDING SUBUNIT XDHB-RELATED"/>
    <property type="match status" value="1"/>
</dbReference>
<dbReference type="Pfam" id="PF00941">
    <property type="entry name" value="FAD_binding_5"/>
    <property type="match status" value="1"/>
</dbReference>
<reference evidence="4 5" key="1">
    <citation type="submission" date="2019-02" db="EMBL/GenBank/DDBJ databases">
        <title>Genomic Encyclopedia of Type Strains, Phase IV (KMG-IV): sequencing the most valuable type-strain genomes for metagenomic binning, comparative biology and taxonomic classification.</title>
        <authorList>
            <person name="Goeker M."/>
        </authorList>
    </citation>
    <scope>NUCLEOTIDE SEQUENCE [LARGE SCALE GENOMIC DNA]</scope>
    <source>
        <strain evidence="4 5">DSM 29486</strain>
    </source>
</reference>
<dbReference type="InterPro" id="IPR016169">
    <property type="entry name" value="FAD-bd_PCMH_sub2"/>
</dbReference>
<dbReference type="AlphaFoldDB" id="A0A4Q7PLW5"/>
<dbReference type="PANTHER" id="PTHR42659">
    <property type="entry name" value="XANTHINE DEHYDROGENASE SUBUNIT C-RELATED"/>
    <property type="match status" value="1"/>
</dbReference>
<dbReference type="RefSeq" id="WP_130434719.1">
    <property type="nucleotide sequence ID" value="NZ_SGXF01000002.1"/>
</dbReference>
<dbReference type="Pfam" id="PF03450">
    <property type="entry name" value="CO_deh_flav_C"/>
    <property type="match status" value="1"/>
</dbReference>
<evidence type="ECO:0000313" key="5">
    <source>
        <dbReference type="Proteomes" id="UP000292927"/>
    </source>
</evidence>
<keyword evidence="1" id="KW-0285">Flavoprotein</keyword>
<dbReference type="InterPro" id="IPR036318">
    <property type="entry name" value="FAD-bd_PCMH-like_sf"/>
</dbReference>
<name>A0A4Q7PLW5_9FIRM</name>
<dbReference type="GO" id="GO:0016491">
    <property type="term" value="F:oxidoreductase activity"/>
    <property type="evidence" value="ECO:0007669"/>
    <property type="project" value="UniProtKB-KW"/>
</dbReference>
<dbReference type="Gene3D" id="3.30.390.50">
    <property type="entry name" value="CO dehydrogenase flavoprotein, C-terminal domain"/>
    <property type="match status" value="1"/>
</dbReference>
<dbReference type="GO" id="GO:0071949">
    <property type="term" value="F:FAD binding"/>
    <property type="evidence" value="ECO:0007669"/>
    <property type="project" value="InterPro"/>
</dbReference>
<comment type="caution">
    <text evidence="4">The sequence shown here is derived from an EMBL/GenBank/DDBJ whole genome shotgun (WGS) entry which is preliminary data.</text>
</comment>
<gene>
    <name evidence="4" type="ORF">EV209_1559</name>
</gene>